<feature type="compositionally biased region" description="Polar residues" evidence="1">
    <location>
        <begin position="63"/>
        <end position="114"/>
    </location>
</feature>
<proteinExistence type="predicted"/>
<dbReference type="Proteomes" id="UP000193648">
    <property type="component" value="Unassembled WGS sequence"/>
</dbReference>
<feature type="compositionally biased region" description="Polar residues" evidence="1">
    <location>
        <begin position="35"/>
        <end position="52"/>
    </location>
</feature>
<protein>
    <submittedName>
        <fullName evidence="2">Uncharacterized protein</fullName>
    </submittedName>
</protein>
<dbReference type="GeneID" id="33571850"/>
<keyword evidence="3" id="KW-1185">Reference proteome</keyword>
<feature type="region of interest" description="Disordered" evidence="1">
    <location>
        <begin position="1"/>
        <end position="203"/>
    </location>
</feature>
<accession>A0A1Y2GUK3</accession>
<evidence type="ECO:0000313" key="3">
    <source>
        <dbReference type="Proteomes" id="UP000193648"/>
    </source>
</evidence>
<name>A0A1Y2GUK3_9FUNG</name>
<dbReference type="AlphaFoldDB" id="A0A1Y2GUK3"/>
<organism evidence="2 3">
    <name type="scientific">Lobosporangium transversale</name>
    <dbReference type="NCBI Taxonomy" id="64571"/>
    <lineage>
        <taxon>Eukaryota</taxon>
        <taxon>Fungi</taxon>
        <taxon>Fungi incertae sedis</taxon>
        <taxon>Mucoromycota</taxon>
        <taxon>Mortierellomycotina</taxon>
        <taxon>Mortierellomycetes</taxon>
        <taxon>Mortierellales</taxon>
        <taxon>Mortierellaceae</taxon>
        <taxon>Lobosporangium</taxon>
    </lineage>
</organism>
<feature type="compositionally biased region" description="Polar residues" evidence="1">
    <location>
        <begin position="176"/>
        <end position="195"/>
    </location>
</feature>
<dbReference type="EMBL" id="MCFF01000014">
    <property type="protein sequence ID" value="ORZ19101.1"/>
    <property type="molecule type" value="Genomic_DNA"/>
</dbReference>
<gene>
    <name evidence="2" type="ORF">BCR41DRAFT_421300</name>
</gene>
<comment type="caution">
    <text evidence="2">The sequence shown here is derived from an EMBL/GenBank/DDBJ whole genome shotgun (WGS) entry which is preliminary data.</text>
</comment>
<feature type="compositionally biased region" description="Low complexity" evidence="1">
    <location>
        <begin position="120"/>
        <end position="133"/>
    </location>
</feature>
<sequence length="468" mass="51268">MHPSQSGRTVDKENDIVSETSTTARGAGPHAPLFKQNSSLIGTNRTQSTKLQNPLKGELPKTPSLQRKGSNLTVNSPMAASVLRTKTNFQQPSPTVDLSNTTNSKGKSSLTRTFSALEANQNNSSSNNFLSTSPTQSESRRRSLTRRGSAKTRLIIHKDEPGTSQVEEPNIIPMSTKISTSETITATDKNNTNGSDKNKVKDAEKEIRPATALVRSAPVESATTLLSVERAAECQEKIVVGAAENTTKRRALENEDDLWDIEYCPPPVEEQSYDPGFDLDPFALTTAPPDLAYNLRSLKELDDDLDETTLPVMDANTRRPSSPQKMMTGAATVAKDADAPMPKSTITSDGYYDIVWEDDREEMCHVQNKGHGKNGLCFGIKDLEDESKTRPPFDGFVFDLDEASEESLSEDEDDILGVESNQEKVISKTKTADPVVKDVGEFNETLGLGDLENQDKVQVPFSDFTFDV</sequence>
<evidence type="ECO:0000256" key="1">
    <source>
        <dbReference type="SAM" id="MobiDB-lite"/>
    </source>
</evidence>
<dbReference type="OrthoDB" id="2441497at2759"/>
<dbReference type="InParanoid" id="A0A1Y2GUK3"/>
<reference evidence="2 3" key="1">
    <citation type="submission" date="2016-07" db="EMBL/GenBank/DDBJ databases">
        <title>Pervasive Adenine N6-methylation of Active Genes in Fungi.</title>
        <authorList>
            <consortium name="DOE Joint Genome Institute"/>
            <person name="Mondo S.J."/>
            <person name="Dannebaum R.O."/>
            <person name="Kuo R.C."/>
            <person name="Labutti K."/>
            <person name="Haridas S."/>
            <person name="Kuo A."/>
            <person name="Salamov A."/>
            <person name="Ahrendt S.R."/>
            <person name="Lipzen A."/>
            <person name="Sullivan W."/>
            <person name="Andreopoulos W.B."/>
            <person name="Clum A."/>
            <person name="Lindquist E."/>
            <person name="Daum C."/>
            <person name="Ramamoorthy G.K."/>
            <person name="Gryganskyi A."/>
            <person name="Culley D."/>
            <person name="Magnuson J.K."/>
            <person name="James T.Y."/>
            <person name="O'Malley M.A."/>
            <person name="Stajich J.E."/>
            <person name="Spatafora J.W."/>
            <person name="Visel A."/>
            <person name="Grigoriev I.V."/>
        </authorList>
    </citation>
    <scope>NUCLEOTIDE SEQUENCE [LARGE SCALE GENOMIC DNA]</scope>
    <source>
        <strain evidence="2 3">NRRL 3116</strain>
    </source>
</reference>
<dbReference type="RefSeq" id="XP_021882269.1">
    <property type="nucleotide sequence ID" value="XM_022030007.1"/>
</dbReference>
<evidence type="ECO:0000313" key="2">
    <source>
        <dbReference type="EMBL" id="ORZ19101.1"/>
    </source>
</evidence>